<evidence type="ECO:0000313" key="2">
    <source>
        <dbReference type="EMBL" id="SIR41242.1"/>
    </source>
</evidence>
<dbReference type="EMBL" id="FTNE01000030">
    <property type="protein sequence ID" value="SIR41242.1"/>
    <property type="molecule type" value="Genomic_DNA"/>
</dbReference>
<accession>A0A8G2CNB8</accession>
<organism evidence="2 3">
    <name type="scientific">Acidiphilium rubrum</name>
    <dbReference type="NCBI Taxonomy" id="526"/>
    <lineage>
        <taxon>Bacteria</taxon>
        <taxon>Pseudomonadati</taxon>
        <taxon>Pseudomonadota</taxon>
        <taxon>Alphaproteobacteria</taxon>
        <taxon>Acetobacterales</taxon>
        <taxon>Acidocellaceae</taxon>
        <taxon>Acidiphilium</taxon>
    </lineage>
</organism>
<gene>
    <name evidence="2" type="ORF">SAMN05421828_1307</name>
</gene>
<feature type="transmembrane region" description="Helical" evidence="1">
    <location>
        <begin position="195"/>
        <end position="214"/>
    </location>
</feature>
<feature type="transmembrane region" description="Helical" evidence="1">
    <location>
        <begin position="83"/>
        <end position="108"/>
    </location>
</feature>
<dbReference type="PIRSF" id="PIRSF028704">
    <property type="entry name" value="UPC028704"/>
    <property type="match status" value="1"/>
</dbReference>
<dbReference type="Pfam" id="PF10129">
    <property type="entry name" value="OpgC_C"/>
    <property type="match status" value="1"/>
</dbReference>
<dbReference type="PANTHER" id="PTHR38592:SF3">
    <property type="entry name" value="BLL4819 PROTEIN"/>
    <property type="match status" value="1"/>
</dbReference>
<name>A0A8G2CNB8_ACIRU</name>
<keyword evidence="1" id="KW-0472">Membrane</keyword>
<feature type="transmembrane region" description="Helical" evidence="1">
    <location>
        <begin position="226"/>
        <end position="244"/>
    </location>
</feature>
<keyword evidence="1" id="KW-1133">Transmembrane helix</keyword>
<feature type="transmembrane region" description="Helical" evidence="1">
    <location>
        <begin position="141"/>
        <end position="160"/>
    </location>
</feature>
<evidence type="ECO:0000256" key="1">
    <source>
        <dbReference type="SAM" id="Phobius"/>
    </source>
</evidence>
<feature type="transmembrane region" description="Helical" evidence="1">
    <location>
        <begin position="167"/>
        <end position="183"/>
    </location>
</feature>
<protein>
    <recommendedName>
        <fullName evidence="4">OpgC protein</fullName>
    </recommendedName>
</protein>
<dbReference type="Proteomes" id="UP000186308">
    <property type="component" value="Unassembled WGS sequence"/>
</dbReference>
<dbReference type="AlphaFoldDB" id="A0A8G2CNB8"/>
<dbReference type="RefSeq" id="WP_029313245.1">
    <property type="nucleotide sequence ID" value="NZ_DAOMCH010000037.1"/>
</dbReference>
<reference evidence="2 3" key="1">
    <citation type="submission" date="2017-01" db="EMBL/GenBank/DDBJ databases">
        <authorList>
            <person name="Varghese N."/>
            <person name="Submissions S."/>
        </authorList>
    </citation>
    <scope>NUCLEOTIDE SEQUENCE [LARGE SCALE GENOMIC DNA]</scope>
    <source>
        <strain evidence="2 3">ATCC 35905</strain>
    </source>
</reference>
<keyword evidence="1" id="KW-0812">Transmembrane</keyword>
<feature type="transmembrane region" description="Helical" evidence="1">
    <location>
        <begin position="333"/>
        <end position="357"/>
    </location>
</feature>
<feature type="transmembrane region" description="Helical" evidence="1">
    <location>
        <begin position="300"/>
        <end position="321"/>
    </location>
</feature>
<evidence type="ECO:0000313" key="3">
    <source>
        <dbReference type="Proteomes" id="UP000186308"/>
    </source>
</evidence>
<dbReference type="InterPro" id="IPR014550">
    <property type="entry name" value="UCP028704_OpgC"/>
</dbReference>
<sequence>MRLVRAGRDLRVDFFRGIALFCIFLDHIPHDALARFTVRNLALNDATEIFILLAGYAASLVYGRKLDQAGPVSAGADMLKRAWTLYIAHIFLFVIFTAEVALFAAWFATPGYLARVGMDRLVREPLVAMIDAVPMLYQPSFLNVLPLYVVIMGGMAPLLLLLRRPRVLLAASFALYVAARLFGWNLPTAGGHGWFFNPLTWQFLFVLGMIFARFGRPALPRVATDIAAIALLVVGFLILLTTWIEPQLARHVPVPINPLIRDIDKTGLHPYRLLSILSLAWLASRYVPPGAKFIETRLGSVFVLIGQHGLTTYCASIVLSFAGRVVLDHDPGWVMQIMVNGVGLGVLLGIAASGAWFRVKDAKPAVS</sequence>
<feature type="transmembrane region" description="Helical" evidence="1">
    <location>
        <begin position="271"/>
        <end position="288"/>
    </location>
</feature>
<proteinExistence type="predicted"/>
<comment type="caution">
    <text evidence="2">The sequence shown here is derived from an EMBL/GenBank/DDBJ whole genome shotgun (WGS) entry which is preliminary data.</text>
</comment>
<dbReference type="OrthoDB" id="9775975at2"/>
<keyword evidence="3" id="KW-1185">Reference proteome</keyword>
<evidence type="ECO:0008006" key="4">
    <source>
        <dbReference type="Google" id="ProtNLM"/>
    </source>
</evidence>
<dbReference type="PANTHER" id="PTHR38592">
    <property type="entry name" value="BLL4819 PROTEIN"/>
    <property type="match status" value="1"/>
</dbReference>